<reference evidence="2 3" key="1">
    <citation type="submission" date="2019-04" db="EMBL/GenBank/DDBJ databases">
        <title>Genome of a novel bacterium Candidatus Jettenia ecosi reconstructed from metagenome of an anammox bioreactor.</title>
        <authorList>
            <person name="Mardanov A.V."/>
            <person name="Beletsky A.V."/>
            <person name="Ravin N.V."/>
            <person name="Botchkova E.A."/>
            <person name="Litti Y.V."/>
            <person name="Nozhevnikova A.N."/>
        </authorList>
    </citation>
    <scope>NUCLEOTIDE SEQUENCE [LARGE SCALE GENOMIC DNA]</scope>
    <source>
        <strain evidence="2">J2</strain>
    </source>
</reference>
<organism evidence="2 3">
    <name type="scientific">Candidatus Jettenia ecosi</name>
    <dbReference type="NCBI Taxonomy" id="2494326"/>
    <lineage>
        <taxon>Bacteria</taxon>
        <taxon>Pseudomonadati</taxon>
        <taxon>Planctomycetota</taxon>
        <taxon>Candidatus Brocadiia</taxon>
        <taxon>Candidatus Brocadiales</taxon>
        <taxon>Candidatus Brocadiaceae</taxon>
        <taxon>Candidatus Jettenia</taxon>
    </lineage>
</organism>
<dbReference type="AlphaFoldDB" id="A0A533QJL8"/>
<dbReference type="SUPFAM" id="SSF47175">
    <property type="entry name" value="Cytochromes"/>
    <property type="match status" value="1"/>
</dbReference>
<protein>
    <recommendedName>
        <fullName evidence="4">Cytochrome c</fullName>
    </recommendedName>
</protein>
<evidence type="ECO:0000313" key="2">
    <source>
        <dbReference type="EMBL" id="TLD40760.1"/>
    </source>
</evidence>
<dbReference type="Gene3D" id="1.20.120.10">
    <property type="entry name" value="Cytochrome c/b562"/>
    <property type="match status" value="1"/>
</dbReference>
<feature type="region of interest" description="Disordered" evidence="1">
    <location>
        <begin position="1"/>
        <end position="26"/>
    </location>
</feature>
<dbReference type="GO" id="GO:0020037">
    <property type="term" value="F:heme binding"/>
    <property type="evidence" value="ECO:0007669"/>
    <property type="project" value="InterPro"/>
</dbReference>
<feature type="compositionally biased region" description="Basic and acidic residues" evidence="1">
    <location>
        <begin position="1"/>
        <end position="20"/>
    </location>
</feature>
<sequence length="96" mass="11108">MKNFFPEDGKIGEWFKETGKDPNNPEEVATVKNDFEQYSKSIVDAAMNIAENVEKQNIVETYKSFDTMLKNACFACHETARPKWPEWPEWMQITGG</sequence>
<evidence type="ECO:0000313" key="3">
    <source>
        <dbReference type="Proteomes" id="UP000319783"/>
    </source>
</evidence>
<dbReference type="Proteomes" id="UP000319783">
    <property type="component" value="Unassembled WGS sequence"/>
</dbReference>
<evidence type="ECO:0000256" key="1">
    <source>
        <dbReference type="SAM" id="MobiDB-lite"/>
    </source>
</evidence>
<dbReference type="GO" id="GO:0022900">
    <property type="term" value="P:electron transport chain"/>
    <property type="evidence" value="ECO:0007669"/>
    <property type="project" value="InterPro"/>
</dbReference>
<proteinExistence type="predicted"/>
<dbReference type="GO" id="GO:0009055">
    <property type="term" value="F:electron transfer activity"/>
    <property type="evidence" value="ECO:0007669"/>
    <property type="project" value="InterPro"/>
</dbReference>
<name>A0A533QJL8_9BACT</name>
<gene>
    <name evidence="2" type="ORF">JETT_2989</name>
</gene>
<dbReference type="GO" id="GO:0005506">
    <property type="term" value="F:iron ion binding"/>
    <property type="evidence" value="ECO:0007669"/>
    <property type="project" value="InterPro"/>
</dbReference>
<dbReference type="InterPro" id="IPR010980">
    <property type="entry name" value="Cyt_c/b562"/>
</dbReference>
<evidence type="ECO:0008006" key="4">
    <source>
        <dbReference type="Google" id="ProtNLM"/>
    </source>
</evidence>
<accession>A0A533QJL8</accession>
<dbReference type="EMBL" id="SULG01000082">
    <property type="protein sequence ID" value="TLD40760.1"/>
    <property type="molecule type" value="Genomic_DNA"/>
</dbReference>
<comment type="caution">
    <text evidence="2">The sequence shown here is derived from an EMBL/GenBank/DDBJ whole genome shotgun (WGS) entry which is preliminary data.</text>
</comment>